<name>A0A167YXZ6_9EURO</name>
<reference evidence="2 3" key="1">
    <citation type="journal article" date="2016" name="Genome Biol. Evol.">
        <title>Divergent and convergent evolution of fungal pathogenicity.</title>
        <authorList>
            <person name="Shang Y."/>
            <person name="Xiao G."/>
            <person name="Zheng P."/>
            <person name="Cen K."/>
            <person name="Zhan S."/>
            <person name="Wang C."/>
        </authorList>
    </citation>
    <scope>NUCLEOTIDE SEQUENCE [LARGE SCALE GENOMIC DNA]</scope>
    <source>
        <strain evidence="2 3">ARSEF 7405</strain>
    </source>
</reference>
<proteinExistence type="predicted"/>
<organism evidence="2 3">
    <name type="scientific">Ascosphaera apis ARSEF 7405</name>
    <dbReference type="NCBI Taxonomy" id="392613"/>
    <lineage>
        <taxon>Eukaryota</taxon>
        <taxon>Fungi</taxon>
        <taxon>Dikarya</taxon>
        <taxon>Ascomycota</taxon>
        <taxon>Pezizomycotina</taxon>
        <taxon>Eurotiomycetes</taxon>
        <taxon>Eurotiomycetidae</taxon>
        <taxon>Onygenales</taxon>
        <taxon>Ascosphaeraceae</taxon>
        <taxon>Ascosphaera</taxon>
    </lineage>
</organism>
<dbReference type="Proteomes" id="UP000242877">
    <property type="component" value="Unassembled WGS sequence"/>
</dbReference>
<evidence type="ECO:0000313" key="3">
    <source>
        <dbReference type="Proteomes" id="UP000242877"/>
    </source>
</evidence>
<evidence type="ECO:0008006" key="4">
    <source>
        <dbReference type="Google" id="ProtNLM"/>
    </source>
</evidence>
<dbReference type="Pfam" id="PF11913">
    <property type="entry name" value="DUF3431"/>
    <property type="match status" value="1"/>
</dbReference>
<dbReference type="OrthoDB" id="426718at2759"/>
<dbReference type="EMBL" id="AZGZ01000012">
    <property type="protein sequence ID" value="KZZ91899.1"/>
    <property type="molecule type" value="Genomic_DNA"/>
</dbReference>
<evidence type="ECO:0000313" key="2">
    <source>
        <dbReference type="EMBL" id="KZZ91899.1"/>
    </source>
</evidence>
<sequence length="341" mass="39680">MSTKEKALLKPVFKPGKLGAPGANYTRTLVIARTKSENTDWIGQALPDLPTAIYVADDDQSPLHPPVNKGHEAMVYLTYLIDNYDRLPDISIFMHSHRYAWHNAELLNFDAVRLLQQLRDEKVIYDGYVNTRCVWAPGCPDWIKPRKTEPQIDRPEQAEIGKAWTQLFPFEPVPELLGQPCCSQFALSKDRIRSIPRERLMYVRDWLLKTELHDEISGRVFEYMWQVLFTNDNMYCPLQHVCWCETYGLCFENAEHYAKVEALRMSMEAKRNELAAWRRKKVEFDEARSKGDTKALALLQMPKENRDLELLGELEAGSHKMKEEEILAIARGKGYKYEPWK</sequence>
<comment type="caution">
    <text evidence="2">The sequence shown here is derived from an EMBL/GenBank/DDBJ whole genome shotgun (WGS) entry which is preliminary data.</text>
</comment>
<keyword evidence="3" id="KW-1185">Reference proteome</keyword>
<protein>
    <recommendedName>
        <fullName evidence="4">DUF3431 domain containing protein</fullName>
    </recommendedName>
</protein>
<gene>
    <name evidence="2" type="ORF">AAP_03118</name>
</gene>
<evidence type="ECO:0000256" key="1">
    <source>
        <dbReference type="SAM" id="Coils"/>
    </source>
</evidence>
<feature type="coiled-coil region" evidence="1">
    <location>
        <begin position="260"/>
        <end position="287"/>
    </location>
</feature>
<keyword evidence="1" id="KW-0175">Coiled coil</keyword>
<accession>A0A167YXZ6</accession>
<dbReference type="AlphaFoldDB" id="A0A167YXZ6"/>
<dbReference type="InterPro" id="IPR021838">
    <property type="entry name" value="DUF3431"/>
</dbReference>
<dbReference type="VEuPathDB" id="FungiDB:AAP_03118"/>
<dbReference type="PANTHER" id="PTHR37490:SF3">
    <property type="entry name" value="DUF3431 DOMAIN CONTAINING PROTEIN"/>
    <property type="match status" value="1"/>
</dbReference>
<dbReference type="PANTHER" id="PTHR37490">
    <property type="entry name" value="EXPRESSED PROTEIN"/>
    <property type="match status" value="1"/>
</dbReference>